<gene>
    <name evidence="5" type="ORF">GCM10023220_44600</name>
</gene>
<organism evidence="5 6">
    <name type="scientific">Streptomyces ziwulingensis</name>
    <dbReference type="NCBI Taxonomy" id="1045501"/>
    <lineage>
        <taxon>Bacteria</taxon>
        <taxon>Bacillati</taxon>
        <taxon>Actinomycetota</taxon>
        <taxon>Actinomycetes</taxon>
        <taxon>Kitasatosporales</taxon>
        <taxon>Streptomycetaceae</taxon>
        <taxon>Streptomyces</taxon>
    </lineage>
</organism>
<evidence type="ECO:0000256" key="3">
    <source>
        <dbReference type="SAM" id="MobiDB-lite"/>
    </source>
</evidence>
<dbReference type="PANTHER" id="PTHR45527:SF1">
    <property type="entry name" value="FATTY ACID SYNTHASE"/>
    <property type="match status" value="1"/>
</dbReference>
<keyword evidence="1" id="KW-0596">Phosphopantetheine</keyword>
<dbReference type="SUPFAM" id="SSF56801">
    <property type="entry name" value="Acetyl-CoA synthetase-like"/>
    <property type="match status" value="1"/>
</dbReference>
<dbReference type="Pfam" id="PF13193">
    <property type="entry name" value="AMP-binding_C"/>
    <property type="match status" value="1"/>
</dbReference>
<name>A0ABP9CEH5_9ACTN</name>
<evidence type="ECO:0000313" key="5">
    <source>
        <dbReference type="EMBL" id="GAA4809049.1"/>
    </source>
</evidence>
<evidence type="ECO:0000256" key="1">
    <source>
        <dbReference type="ARBA" id="ARBA00022450"/>
    </source>
</evidence>
<feature type="domain" description="Carrier" evidence="4">
    <location>
        <begin position="518"/>
        <end position="592"/>
    </location>
</feature>
<dbReference type="PANTHER" id="PTHR45527">
    <property type="entry name" value="NONRIBOSOMAL PEPTIDE SYNTHETASE"/>
    <property type="match status" value="1"/>
</dbReference>
<dbReference type="InterPro" id="IPR045851">
    <property type="entry name" value="AMP-bd_C_sf"/>
</dbReference>
<keyword evidence="6" id="KW-1185">Reference proteome</keyword>
<dbReference type="SMART" id="SM00823">
    <property type="entry name" value="PKS_PP"/>
    <property type="match status" value="1"/>
</dbReference>
<dbReference type="CDD" id="cd05930">
    <property type="entry name" value="A_NRPS"/>
    <property type="match status" value="1"/>
</dbReference>
<dbReference type="Proteomes" id="UP001501265">
    <property type="component" value="Unassembled WGS sequence"/>
</dbReference>
<evidence type="ECO:0000256" key="2">
    <source>
        <dbReference type="ARBA" id="ARBA00022553"/>
    </source>
</evidence>
<comment type="caution">
    <text evidence="5">The sequence shown here is derived from an EMBL/GenBank/DDBJ whole genome shotgun (WGS) entry which is preliminary data.</text>
</comment>
<dbReference type="Pfam" id="PF00501">
    <property type="entry name" value="AMP-binding"/>
    <property type="match status" value="1"/>
</dbReference>
<accession>A0ABP9CEH5</accession>
<dbReference type="InterPro" id="IPR020806">
    <property type="entry name" value="PKS_PP-bd"/>
</dbReference>
<feature type="compositionally biased region" description="Basic and acidic residues" evidence="3">
    <location>
        <begin position="1"/>
        <end position="11"/>
    </location>
</feature>
<dbReference type="InterPro" id="IPR020845">
    <property type="entry name" value="AMP-binding_CS"/>
</dbReference>
<dbReference type="InterPro" id="IPR009081">
    <property type="entry name" value="PP-bd_ACP"/>
</dbReference>
<evidence type="ECO:0000313" key="6">
    <source>
        <dbReference type="Proteomes" id="UP001501265"/>
    </source>
</evidence>
<dbReference type="RefSeq" id="WP_345621768.1">
    <property type="nucleotide sequence ID" value="NZ_BAABIG010000046.1"/>
</dbReference>
<dbReference type="SUPFAM" id="SSF47336">
    <property type="entry name" value="ACP-like"/>
    <property type="match status" value="1"/>
</dbReference>
<dbReference type="Gene3D" id="3.30.300.30">
    <property type="match status" value="1"/>
</dbReference>
<evidence type="ECO:0000259" key="4">
    <source>
        <dbReference type="PROSITE" id="PS50075"/>
    </source>
</evidence>
<dbReference type="InterPro" id="IPR025110">
    <property type="entry name" value="AMP-bd_C"/>
</dbReference>
<sequence>MYAPGAHHDRNPTVPEVEPRPAVLPEAAPPPPRTLLGILRETVSAHPGQAAVDDGTRRLTYRELSAEVEAGAQRLRTLGIGVGDRVGIRIPSGTARLYVAILSVLAAGAAYVPVEADDPPARAERVWTEAQVCAVLEAGGTTRLREGTPPRSVTGVPGPDDDAWVIFTSGTSGRPKGVAISHRAAAAFVDAEARVFLPTAPLGPGDRVLAALSVAFDASCEEMWLAWRHGACLVPAPRVLVRSGADIAPWLRERRVTVVSTVPTLAEQWPDAAYAGVRLLIVGGETCPSALARRLVAGVAAGGEVWNIYGPTEATVGCSAARLTAEDTVRIGLPLDGWRLAVVDASLQRVGWGETGELVIGGVGLGRYLDPVLDAERFAPAQGWPRAYRTGDLVRAEEAGLVYVGRADDQVKIRGHRIEPEEIAALLTAHPLVRQAHVRAFDDGDGPYLVAYAVTGSQNTTELRSYLAANLATAMRPRSIVPLAALPLLGSGKLDLAGLPAPAPQTPVRIAPREDLPDAPAAVEEIVTATWCEVLNVAHVDRDENFFDIGGHSMLLIKVQRRLSERFNRRIPAVDLFAYPTVRTMTTYLSKG</sequence>
<feature type="compositionally biased region" description="Low complexity" evidence="3">
    <location>
        <begin position="14"/>
        <end position="26"/>
    </location>
</feature>
<dbReference type="Gene3D" id="3.40.50.12780">
    <property type="entry name" value="N-terminal domain of ligase-like"/>
    <property type="match status" value="1"/>
</dbReference>
<dbReference type="InterPro" id="IPR000873">
    <property type="entry name" value="AMP-dep_synth/lig_dom"/>
</dbReference>
<protein>
    <recommendedName>
        <fullName evidence="4">Carrier domain-containing protein</fullName>
    </recommendedName>
</protein>
<dbReference type="NCBIfam" id="TIGR01733">
    <property type="entry name" value="AA-adenyl-dom"/>
    <property type="match status" value="1"/>
</dbReference>
<dbReference type="Gene3D" id="1.10.1200.10">
    <property type="entry name" value="ACP-like"/>
    <property type="match status" value="1"/>
</dbReference>
<dbReference type="PROSITE" id="PS00455">
    <property type="entry name" value="AMP_BINDING"/>
    <property type="match status" value="1"/>
</dbReference>
<proteinExistence type="predicted"/>
<reference evidence="6" key="1">
    <citation type="journal article" date="2019" name="Int. J. Syst. Evol. Microbiol.">
        <title>The Global Catalogue of Microorganisms (GCM) 10K type strain sequencing project: providing services to taxonomists for standard genome sequencing and annotation.</title>
        <authorList>
            <consortium name="The Broad Institute Genomics Platform"/>
            <consortium name="The Broad Institute Genome Sequencing Center for Infectious Disease"/>
            <person name="Wu L."/>
            <person name="Ma J."/>
        </authorList>
    </citation>
    <scope>NUCLEOTIDE SEQUENCE [LARGE SCALE GENOMIC DNA]</scope>
    <source>
        <strain evidence="6">JCM 18081</strain>
    </source>
</reference>
<dbReference type="PROSITE" id="PS50075">
    <property type="entry name" value="CARRIER"/>
    <property type="match status" value="1"/>
</dbReference>
<feature type="region of interest" description="Disordered" evidence="3">
    <location>
        <begin position="1"/>
        <end position="29"/>
    </location>
</feature>
<dbReference type="EMBL" id="BAABIG010000046">
    <property type="protein sequence ID" value="GAA4809049.1"/>
    <property type="molecule type" value="Genomic_DNA"/>
</dbReference>
<keyword evidence="2" id="KW-0597">Phosphoprotein</keyword>
<dbReference type="InterPro" id="IPR036736">
    <property type="entry name" value="ACP-like_sf"/>
</dbReference>
<dbReference type="InterPro" id="IPR042099">
    <property type="entry name" value="ANL_N_sf"/>
</dbReference>
<dbReference type="Pfam" id="PF00550">
    <property type="entry name" value="PP-binding"/>
    <property type="match status" value="1"/>
</dbReference>
<dbReference type="InterPro" id="IPR010071">
    <property type="entry name" value="AA_adenyl_dom"/>
</dbReference>